<feature type="active site" evidence="10">
    <location>
        <position position="309"/>
    </location>
</feature>
<comment type="subcellular location">
    <subcellularLocation>
        <location evidence="10">Cytoplasm</location>
    </subcellularLocation>
</comment>
<evidence type="ECO:0000256" key="1">
    <source>
        <dbReference type="ARBA" id="ARBA00008642"/>
    </source>
</evidence>
<feature type="active site" evidence="10">
    <location>
        <position position="279"/>
    </location>
</feature>
<feature type="active site" evidence="10">
    <location>
        <position position="139"/>
    </location>
</feature>
<dbReference type="Proteomes" id="UP000317243">
    <property type="component" value="Unassembled WGS sequence"/>
</dbReference>
<dbReference type="NCBIfam" id="NF006829">
    <property type="entry name" value="PRK09352.1"/>
    <property type="match status" value="1"/>
</dbReference>
<evidence type="ECO:0000256" key="5">
    <source>
        <dbReference type="ARBA" id="ARBA00022832"/>
    </source>
</evidence>
<comment type="subunit">
    <text evidence="10">Homodimer.</text>
</comment>
<sequence>MATIAEKDYAKPTPGNDKTLFTRRTSSLLGVQIAACGSYLPDQVVTNEQLDERYGCDPNWIVQRTGIRERRHCPDGMATSDMCIEASRQAIRSSGIDPQQIDLLVCGTFTPDYHCPSTACLVQDQLGLDCPAFDAAAACAGFMYALVTAAQFVATGNARYALAVGGDLNSRIVNPKDQRTFPLFGDGAGAVLITRGTPHQGLICYQLGSDGSGGPLLDRPAGGTKAPMTPEGLVAGEHFLRMDGRSVFKWAVRMLVDTIELVLSKSGMTVHDISQFVLHQANIRIINAAAEQLGIPQEKLFVNLDRYGNTSGGSIPIALDEAVRSGHIQSGDAVLMCGFGGGLTWGTGVFRW</sequence>
<keyword evidence="7 10" id="KW-0275">Fatty acid biosynthesis</keyword>
<proteinExistence type="inferred from homology"/>
<dbReference type="InterPro" id="IPR004655">
    <property type="entry name" value="FabH"/>
</dbReference>
<dbReference type="InterPro" id="IPR016039">
    <property type="entry name" value="Thiolase-like"/>
</dbReference>
<evidence type="ECO:0000313" key="14">
    <source>
        <dbReference type="Proteomes" id="UP000317243"/>
    </source>
</evidence>
<reference evidence="13 14" key="1">
    <citation type="submission" date="2019-02" db="EMBL/GenBank/DDBJ databases">
        <title>Deep-cultivation of Planctomycetes and their phenomic and genomic characterization uncovers novel biology.</title>
        <authorList>
            <person name="Wiegand S."/>
            <person name="Jogler M."/>
            <person name="Boedeker C."/>
            <person name="Pinto D."/>
            <person name="Vollmers J."/>
            <person name="Rivas-Marin E."/>
            <person name="Kohn T."/>
            <person name="Peeters S.H."/>
            <person name="Heuer A."/>
            <person name="Rast P."/>
            <person name="Oberbeckmann S."/>
            <person name="Bunk B."/>
            <person name="Jeske O."/>
            <person name="Meyerdierks A."/>
            <person name="Storesund J.E."/>
            <person name="Kallscheuer N."/>
            <person name="Luecker S."/>
            <person name="Lage O.M."/>
            <person name="Pohl T."/>
            <person name="Merkel B.J."/>
            <person name="Hornburger P."/>
            <person name="Mueller R.-W."/>
            <person name="Bruemmer F."/>
            <person name="Labrenz M."/>
            <person name="Spormann A.M."/>
            <person name="Op Den Camp H."/>
            <person name="Overmann J."/>
            <person name="Amann R."/>
            <person name="Jetten M.S.M."/>
            <person name="Mascher T."/>
            <person name="Medema M.H."/>
            <person name="Devos D.P."/>
            <person name="Kaster A.-K."/>
            <person name="Ovreas L."/>
            <person name="Rohde M."/>
            <person name="Galperin M.Y."/>
            <person name="Jogler C."/>
        </authorList>
    </citation>
    <scope>NUCLEOTIDE SEQUENCE [LARGE SCALE GENOMIC DNA]</scope>
    <source>
        <strain evidence="13 14">KOR42</strain>
    </source>
</reference>
<keyword evidence="6 10" id="KW-0443">Lipid metabolism</keyword>
<evidence type="ECO:0000256" key="4">
    <source>
        <dbReference type="ARBA" id="ARBA00022679"/>
    </source>
</evidence>
<dbReference type="EMBL" id="SIHI01000001">
    <property type="protein sequence ID" value="TWT56685.1"/>
    <property type="molecule type" value="Genomic_DNA"/>
</dbReference>
<gene>
    <name evidence="13" type="primary">fabH_1</name>
    <name evidence="10" type="synonym">fabH</name>
    <name evidence="13" type="ORF">KOR42_00390</name>
</gene>
<dbReference type="PANTHER" id="PTHR34069:SF2">
    <property type="entry name" value="BETA-KETOACYL-[ACYL-CARRIER-PROTEIN] SYNTHASE III"/>
    <property type="match status" value="1"/>
</dbReference>
<feature type="domain" description="Beta-ketoacyl-[acyl-carrier-protein] synthase III N-terminal" evidence="12">
    <location>
        <begin position="133"/>
        <end position="211"/>
    </location>
</feature>
<comment type="domain">
    <text evidence="10">The last Arg residue of the ACP-binding site is essential for the weak association between ACP/AcpP and FabH.</text>
</comment>
<keyword evidence="14" id="KW-1185">Reference proteome</keyword>
<evidence type="ECO:0000313" key="13">
    <source>
        <dbReference type="EMBL" id="TWT56685.1"/>
    </source>
</evidence>
<dbReference type="Gene3D" id="3.40.47.10">
    <property type="match status" value="1"/>
</dbReference>
<dbReference type="HAMAP" id="MF_01815">
    <property type="entry name" value="FabH"/>
    <property type="match status" value="1"/>
</dbReference>
<organism evidence="13 14">
    <name type="scientific">Thalassoglobus neptunius</name>
    <dbReference type="NCBI Taxonomy" id="1938619"/>
    <lineage>
        <taxon>Bacteria</taxon>
        <taxon>Pseudomonadati</taxon>
        <taxon>Planctomycetota</taxon>
        <taxon>Planctomycetia</taxon>
        <taxon>Planctomycetales</taxon>
        <taxon>Planctomycetaceae</taxon>
        <taxon>Thalassoglobus</taxon>
    </lineage>
</organism>
<comment type="function">
    <text evidence="10">Catalyzes the condensation reaction of fatty acid synthesis by the addition to an acyl acceptor of two carbons from malonyl-ACP. Catalyzes the first condensation reaction which initiates fatty acid synthesis and may therefore play a role in governing the total rate of fatty acid production. Possesses both acetoacetyl-ACP synthase and acetyl transacylase activities. Its substrate specificity determines the biosynthesis of branched-chain and/or straight-chain of fatty acids.</text>
</comment>
<keyword evidence="4 10" id="KW-0808">Transferase</keyword>
<comment type="pathway">
    <text evidence="10">Lipid metabolism; fatty acid biosynthesis.</text>
</comment>
<comment type="catalytic activity">
    <reaction evidence="10">
        <text>malonyl-[ACP] + acetyl-CoA + H(+) = 3-oxobutanoyl-[ACP] + CO2 + CoA</text>
        <dbReference type="Rhea" id="RHEA:12080"/>
        <dbReference type="Rhea" id="RHEA-COMP:9623"/>
        <dbReference type="Rhea" id="RHEA-COMP:9625"/>
        <dbReference type="ChEBI" id="CHEBI:15378"/>
        <dbReference type="ChEBI" id="CHEBI:16526"/>
        <dbReference type="ChEBI" id="CHEBI:57287"/>
        <dbReference type="ChEBI" id="CHEBI:57288"/>
        <dbReference type="ChEBI" id="CHEBI:78449"/>
        <dbReference type="ChEBI" id="CHEBI:78450"/>
        <dbReference type="EC" id="2.3.1.180"/>
    </reaction>
</comment>
<feature type="region of interest" description="ACP-binding" evidence="10">
    <location>
        <begin position="280"/>
        <end position="284"/>
    </location>
</feature>
<evidence type="ECO:0000256" key="9">
    <source>
        <dbReference type="ARBA" id="ARBA00023315"/>
    </source>
</evidence>
<keyword evidence="3 10" id="KW-0444">Lipid biosynthesis</keyword>
<dbReference type="RefSeq" id="WP_231740532.1">
    <property type="nucleotide sequence ID" value="NZ_SIHI01000001.1"/>
</dbReference>
<dbReference type="PANTHER" id="PTHR34069">
    <property type="entry name" value="3-OXOACYL-[ACYL-CARRIER-PROTEIN] SYNTHASE 3"/>
    <property type="match status" value="1"/>
</dbReference>
<accession>A0A5C5X3E6</accession>
<dbReference type="GO" id="GO:0004315">
    <property type="term" value="F:3-oxoacyl-[acyl-carrier-protein] synthase activity"/>
    <property type="evidence" value="ECO:0007669"/>
    <property type="project" value="InterPro"/>
</dbReference>
<evidence type="ECO:0000256" key="3">
    <source>
        <dbReference type="ARBA" id="ARBA00022516"/>
    </source>
</evidence>
<evidence type="ECO:0000256" key="6">
    <source>
        <dbReference type="ARBA" id="ARBA00023098"/>
    </source>
</evidence>
<comment type="similarity">
    <text evidence="1 10">Belongs to the thiolase-like superfamily. FabH family.</text>
</comment>
<dbReference type="AlphaFoldDB" id="A0A5C5X3E6"/>
<dbReference type="UniPathway" id="UPA00094"/>
<evidence type="ECO:0000259" key="12">
    <source>
        <dbReference type="Pfam" id="PF08545"/>
    </source>
</evidence>
<dbReference type="GO" id="GO:0033818">
    <property type="term" value="F:beta-ketoacyl-acyl-carrier-protein synthase III activity"/>
    <property type="evidence" value="ECO:0007669"/>
    <property type="project" value="UniProtKB-UniRule"/>
</dbReference>
<dbReference type="GO" id="GO:0005737">
    <property type="term" value="C:cytoplasm"/>
    <property type="evidence" value="ECO:0007669"/>
    <property type="project" value="UniProtKB-SubCell"/>
</dbReference>
<dbReference type="GO" id="GO:0044550">
    <property type="term" value="P:secondary metabolite biosynthetic process"/>
    <property type="evidence" value="ECO:0007669"/>
    <property type="project" value="TreeGrafter"/>
</dbReference>
<feature type="domain" description="Beta-ketoacyl-[acyl-carrier-protein] synthase III C-terminal" evidence="11">
    <location>
        <begin position="263"/>
        <end position="352"/>
    </location>
</feature>
<keyword evidence="8 10" id="KW-0511">Multifunctional enzyme</keyword>
<dbReference type="InterPro" id="IPR013747">
    <property type="entry name" value="ACP_syn_III_C"/>
</dbReference>
<dbReference type="Pfam" id="PF08541">
    <property type="entry name" value="ACP_syn_III_C"/>
    <property type="match status" value="1"/>
</dbReference>
<dbReference type="SUPFAM" id="SSF53901">
    <property type="entry name" value="Thiolase-like"/>
    <property type="match status" value="1"/>
</dbReference>
<dbReference type="NCBIfam" id="TIGR00747">
    <property type="entry name" value="fabH"/>
    <property type="match status" value="1"/>
</dbReference>
<evidence type="ECO:0000256" key="10">
    <source>
        <dbReference type="HAMAP-Rule" id="MF_01815"/>
    </source>
</evidence>
<evidence type="ECO:0000259" key="11">
    <source>
        <dbReference type="Pfam" id="PF08541"/>
    </source>
</evidence>
<dbReference type="GO" id="GO:0006633">
    <property type="term" value="P:fatty acid biosynthetic process"/>
    <property type="evidence" value="ECO:0007669"/>
    <property type="project" value="UniProtKB-UniRule"/>
</dbReference>
<keyword evidence="5 10" id="KW-0276">Fatty acid metabolism</keyword>
<dbReference type="Pfam" id="PF08545">
    <property type="entry name" value="ACP_syn_III"/>
    <property type="match status" value="1"/>
</dbReference>
<dbReference type="EC" id="2.3.1.180" evidence="10"/>
<evidence type="ECO:0000256" key="8">
    <source>
        <dbReference type="ARBA" id="ARBA00023268"/>
    </source>
</evidence>
<dbReference type="CDD" id="cd00830">
    <property type="entry name" value="KAS_III"/>
    <property type="match status" value="1"/>
</dbReference>
<dbReference type="InterPro" id="IPR013751">
    <property type="entry name" value="ACP_syn_III_N"/>
</dbReference>
<keyword evidence="9 10" id="KW-0012">Acyltransferase</keyword>
<name>A0A5C5X3E6_9PLAN</name>
<keyword evidence="2 10" id="KW-0963">Cytoplasm</keyword>
<evidence type="ECO:0000256" key="7">
    <source>
        <dbReference type="ARBA" id="ARBA00023160"/>
    </source>
</evidence>
<protein>
    <recommendedName>
        <fullName evidence="10">Beta-ketoacyl-[acyl-carrier-protein] synthase III</fullName>
        <shortName evidence="10">Beta-ketoacyl-ACP synthase III</shortName>
        <shortName evidence="10">KAS III</shortName>
        <ecNumber evidence="10">2.3.1.180</ecNumber>
    </recommendedName>
    <alternativeName>
        <fullName evidence="10">3-oxoacyl-[acyl-carrier-protein] synthase 3</fullName>
    </alternativeName>
    <alternativeName>
        <fullName evidence="10">3-oxoacyl-[acyl-carrier-protein] synthase III</fullName>
    </alternativeName>
</protein>
<evidence type="ECO:0000256" key="2">
    <source>
        <dbReference type="ARBA" id="ARBA00022490"/>
    </source>
</evidence>
<comment type="caution">
    <text evidence="13">The sequence shown here is derived from an EMBL/GenBank/DDBJ whole genome shotgun (WGS) entry which is preliminary data.</text>
</comment>